<comment type="caution">
    <text evidence="1">The sequence shown here is derived from an EMBL/GenBank/DDBJ whole genome shotgun (WGS) entry which is preliminary data.</text>
</comment>
<dbReference type="RefSeq" id="WP_153825408.1">
    <property type="nucleotide sequence ID" value="NZ_WJIE01000047.1"/>
</dbReference>
<sequence length="108" mass="12692">MNILRRVAHAVLDLEKMRCEKTVNVFRKIGLYRRLLESTGTEPKVAAEIESQMLSIMEEGILEQHMLCSRFVRGELAFIEFVQEWKVWYGEYAAWCDRVSLDAFRYAA</sequence>
<accession>A0A6N7Q7E5</accession>
<organism evidence="1 2">
    <name type="scientific">Polyangium spumosum</name>
    <dbReference type="NCBI Taxonomy" id="889282"/>
    <lineage>
        <taxon>Bacteria</taxon>
        <taxon>Pseudomonadati</taxon>
        <taxon>Myxococcota</taxon>
        <taxon>Polyangia</taxon>
        <taxon>Polyangiales</taxon>
        <taxon>Polyangiaceae</taxon>
        <taxon>Polyangium</taxon>
    </lineage>
</organism>
<reference evidence="1 2" key="1">
    <citation type="submission" date="2019-10" db="EMBL/GenBank/DDBJ databases">
        <title>A soil myxobacterium in the family Polyangiaceae.</title>
        <authorList>
            <person name="Li Y."/>
            <person name="Wang J."/>
        </authorList>
    </citation>
    <scope>NUCLEOTIDE SEQUENCE [LARGE SCALE GENOMIC DNA]</scope>
    <source>
        <strain evidence="1 2">DSM 14734</strain>
    </source>
</reference>
<keyword evidence="2" id="KW-1185">Reference proteome</keyword>
<gene>
    <name evidence="1" type="ORF">GF068_43060</name>
</gene>
<protein>
    <submittedName>
        <fullName evidence="1">Uncharacterized protein</fullName>
    </submittedName>
</protein>
<evidence type="ECO:0000313" key="2">
    <source>
        <dbReference type="Proteomes" id="UP000440224"/>
    </source>
</evidence>
<dbReference type="OrthoDB" id="9832215at2"/>
<dbReference type="AlphaFoldDB" id="A0A6N7Q7E5"/>
<evidence type="ECO:0000313" key="1">
    <source>
        <dbReference type="EMBL" id="MRG98645.1"/>
    </source>
</evidence>
<dbReference type="Proteomes" id="UP000440224">
    <property type="component" value="Unassembled WGS sequence"/>
</dbReference>
<name>A0A6N7Q7E5_9BACT</name>
<proteinExistence type="predicted"/>
<dbReference type="EMBL" id="WJIE01000047">
    <property type="protein sequence ID" value="MRG98645.1"/>
    <property type="molecule type" value="Genomic_DNA"/>
</dbReference>